<keyword evidence="1" id="KW-1133">Transmembrane helix</keyword>
<feature type="transmembrane region" description="Helical" evidence="1">
    <location>
        <begin position="33"/>
        <end position="53"/>
    </location>
</feature>
<evidence type="ECO:0000313" key="2">
    <source>
        <dbReference type="EMBL" id="USQ80789.1"/>
    </source>
</evidence>
<reference evidence="2" key="1">
    <citation type="submission" date="2022-06" db="EMBL/GenBank/DDBJ databases">
        <title>Ornithinimicrobium HY1793.</title>
        <authorList>
            <person name="Huang Y."/>
        </authorList>
    </citation>
    <scope>NUCLEOTIDE SEQUENCE</scope>
    <source>
        <strain evidence="2">HY1793</strain>
    </source>
</reference>
<proteinExistence type="predicted"/>
<name>A0ABY4YVM9_9MICO</name>
<organism evidence="2 3">
    <name type="scientific">Ornithinimicrobium faecis</name>
    <dbReference type="NCBI Taxonomy" id="2934158"/>
    <lineage>
        <taxon>Bacteria</taxon>
        <taxon>Bacillati</taxon>
        <taxon>Actinomycetota</taxon>
        <taxon>Actinomycetes</taxon>
        <taxon>Micrococcales</taxon>
        <taxon>Ornithinimicrobiaceae</taxon>
        <taxon>Ornithinimicrobium</taxon>
    </lineage>
</organism>
<accession>A0ABY4YVM9</accession>
<protein>
    <submittedName>
        <fullName evidence="2">Uncharacterized protein</fullName>
    </submittedName>
</protein>
<evidence type="ECO:0000256" key="1">
    <source>
        <dbReference type="SAM" id="Phobius"/>
    </source>
</evidence>
<keyword evidence="3" id="KW-1185">Reference proteome</keyword>
<dbReference type="EMBL" id="CP099489">
    <property type="protein sequence ID" value="USQ80789.1"/>
    <property type="molecule type" value="Genomic_DNA"/>
</dbReference>
<keyword evidence="1" id="KW-0472">Membrane</keyword>
<dbReference type="Proteomes" id="UP001056455">
    <property type="component" value="Chromosome"/>
</dbReference>
<sequence>MSTRKIWSIAIVCLAVGMGLVLALGQEDGQAPFFGLLAGMLLAIVPIGLASNVTARRRRAAARAPRG</sequence>
<dbReference type="RefSeq" id="WP_252594177.1">
    <property type="nucleotide sequence ID" value="NZ_CP099489.1"/>
</dbReference>
<gene>
    <name evidence="2" type="ORF">NF556_03785</name>
</gene>
<evidence type="ECO:0000313" key="3">
    <source>
        <dbReference type="Proteomes" id="UP001056455"/>
    </source>
</evidence>
<keyword evidence="1" id="KW-0812">Transmembrane</keyword>